<reference evidence="3 4" key="1">
    <citation type="submission" date="2018-03" db="EMBL/GenBank/DDBJ databases">
        <title>Genome sequencing of Melaminivora sp.</title>
        <authorList>
            <person name="Kim S.-J."/>
            <person name="Heo J."/>
            <person name="Ahn J.-H."/>
            <person name="Kwon S.-W."/>
        </authorList>
    </citation>
    <scope>NUCLEOTIDE SEQUENCE [LARGE SCALE GENOMIC DNA]</scope>
    <source>
        <strain evidence="3 4">SC2-9</strain>
    </source>
</reference>
<dbReference type="OrthoDB" id="9794876at2"/>
<dbReference type="AlphaFoldDB" id="A0A2R3QB56"/>
<organism evidence="3 4">
    <name type="scientific">Melaminivora suipulveris</name>
    <dbReference type="NCBI Taxonomy" id="2109913"/>
    <lineage>
        <taxon>Bacteria</taxon>
        <taxon>Pseudomonadati</taxon>
        <taxon>Pseudomonadota</taxon>
        <taxon>Betaproteobacteria</taxon>
        <taxon>Burkholderiales</taxon>
        <taxon>Comamonadaceae</taxon>
        <taxon>Melaminivora</taxon>
    </lineage>
</organism>
<accession>A0A2R3QB56</accession>
<keyword evidence="4" id="KW-1185">Reference proteome</keyword>
<evidence type="ECO:0000256" key="1">
    <source>
        <dbReference type="ARBA" id="ARBA00006738"/>
    </source>
</evidence>
<dbReference type="NCBIfam" id="TIGR00252">
    <property type="entry name" value="YraN family protein"/>
    <property type="match status" value="1"/>
</dbReference>
<dbReference type="PANTHER" id="PTHR34039">
    <property type="entry name" value="UPF0102 PROTEIN YRAN"/>
    <property type="match status" value="1"/>
</dbReference>
<evidence type="ECO:0000256" key="2">
    <source>
        <dbReference type="HAMAP-Rule" id="MF_00048"/>
    </source>
</evidence>
<sequence>MGFLKNDPPAAPASTRLRGQAAEDLALTYLRGAGLALVARNYRTAGRGGGEIDLIMREPGGTLVFVEVRSRALPQFGGAAASIGATKRRRIVFAARCYLMRLPSPPPCRFDAVLIEGGQVQWLRAAFDAEGA</sequence>
<gene>
    <name evidence="3" type="ORF">C6568_06975</name>
</gene>
<dbReference type="RefSeq" id="WP_106683461.1">
    <property type="nucleotide sequence ID" value="NZ_CP027667.1"/>
</dbReference>
<protein>
    <recommendedName>
        <fullName evidence="2">UPF0102 protein C6568_06975</fullName>
    </recommendedName>
</protein>
<dbReference type="Proteomes" id="UP000237925">
    <property type="component" value="Chromosome"/>
</dbReference>
<evidence type="ECO:0000313" key="3">
    <source>
        <dbReference type="EMBL" id="AVO49023.1"/>
    </source>
</evidence>
<dbReference type="Gene3D" id="3.40.1350.10">
    <property type="match status" value="1"/>
</dbReference>
<dbReference type="PANTHER" id="PTHR34039:SF1">
    <property type="entry name" value="UPF0102 PROTEIN YRAN"/>
    <property type="match status" value="1"/>
</dbReference>
<dbReference type="InterPro" id="IPR011856">
    <property type="entry name" value="tRNA_endonuc-like_dom_sf"/>
</dbReference>
<proteinExistence type="inferred from homology"/>
<dbReference type="KEGG" id="mela:C6568_06975"/>
<dbReference type="GO" id="GO:0003676">
    <property type="term" value="F:nucleic acid binding"/>
    <property type="evidence" value="ECO:0007669"/>
    <property type="project" value="InterPro"/>
</dbReference>
<dbReference type="SUPFAM" id="SSF52980">
    <property type="entry name" value="Restriction endonuclease-like"/>
    <property type="match status" value="1"/>
</dbReference>
<name>A0A2R3QB56_9BURK</name>
<dbReference type="NCBIfam" id="NF009150">
    <property type="entry name" value="PRK12497.1-3"/>
    <property type="match status" value="1"/>
</dbReference>
<dbReference type="Pfam" id="PF02021">
    <property type="entry name" value="UPF0102"/>
    <property type="match status" value="1"/>
</dbReference>
<evidence type="ECO:0000313" key="4">
    <source>
        <dbReference type="Proteomes" id="UP000237925"/>
    </source>
</evidence>
<dbReference type="InterPro" id="IPR003509">
    <property type="entry name" value="UPF0102_YraN-like"/>
</dbReference>
<dbReference type="InterPro" id="IPR011335">
    <property type="entry name" value="Restrct_endonuc-II-like"/>
</dbReference>
<dbReference type="EMBL" id="CP027667">
    <property type="protein sequence ID" value="AVO49023.1"/>
    <property type="molecule type" value="Genomic_DNA"/>
</dbReference>
<dbReference type="HAMAP" id="MF_00048">
    <property type="entry name" value="UPF0102"/>
    <property type="match status" value="1"/>
</dbReference>
<comment type="similarity">
    <text evidence="1 2">Belongs to the UPF0102 family.</text>
</comment>